<evidence type="ECO:0000256" key="1">
    <source>
        <dbReference type="SAM" id="MobiDB-lite"/>
    </source>
</evidence>
<keyword evidence="3" id="KW-1185">Reference proteome</keyword>
<evidence type="ECO:0000313" key="2">
    <source>
        <dbReference type="EMBL" id="GBO04604.1"/>
    </source>
</evidence>
<feature type="compositionally biased region" description="Polar residues" evidence="1">
    <location>
        <begin position="73"/>
        <end position="86"/>
    </location>
</feature>
<dbReference type="Proteomes" id="UP000499080">
    <property type="component" value="Unassembled WGS sequence"/>
</dbReference>
<dbReference type="EMBL" id="BGPR01031480">
    <property type="protein sequence ID" value="GBO04604.1"/>
    <property type="molecule type" value="Genomic_DNA"/>
</dbReference>
<sequence>MHISQYPPPDMGNLCPVARIFACTQRSSVLFRRQSGDSRTKNTQQLSVSPIDGSTQISTGQFHLSCCYLPDGTTTPTERSSPNSKPVTHFTARKV</sequence>
<evidence type="ECO:0000313" key="3">
    <source>
        <dbReference type="Proteomes" id="UP000499080"/>
    </source>
</evidence>
<comment type="caution">
    <text evidence="2">The sequence shown here is derived from an EMBL/GenBank/DDBJ whole genome shotgun (WGS) entry which is preliminary data.</text>
</comment>
<feature type="region of interest" description="Disordered" evidence="1">
    <location>
        <begin position="73"/>
        <end position="95"/>
    </location>
</feature>
<gene>
    <name evidence="2" type="ORF">AVEN_186345_1</name>
</gene>
<organism evidence="2 3">
    <name type="scientific">Araneus ventricosus</name>
    <name type="common">Orbweaver spider</name>
    <name type="synonym">Epeira ventricosa</name>
    <dbReference type="NCBI Taxonomy" id="182803"/>
    <lineage>
        <taxon>Eukaryota</taxon>
        <taxon>Metazoa</taxon>
        <taxon>Ecdysozoa</taxon>
        <taxon>Arthropoda</taxon>
        <taxon>Chelicerata</taxon>
        <taxon>Arachnida</taxon>
        <taxon>Araneae</taxon>
        <taxon>Araneomorphae</taxon>
        <taxon>Entelegynae</taxon>
        <taxon>Araneoidea</taxon>
        <taxon>Araneidae</taxon>
        <taxon>Araneus</taxon>
    </lineage>
</organism>
<feature type="region of interest" description="Disordered" evidence="1">
    <location>
        <begin position="32"/>
        <end position="54"/>
    </location>
</feature>
<accession>A0A4Y2TY31</accession>
<reference evidence="2 3" key="1">
    <citation type="journal article" date="2019" name="Sci. Rep.">
        <title>Orb-weaving spider Araneus ventricosus genome elucidates the spidroin gene catalogue.</title>
        <authorList>
            <person name="Kono N."/>
            <person name="Nakamura H."/>
            <person name="Ohtoshi R."/>
            <person name="Moran D.A.P."/>
            <person name="Shinohara A."/>
            <person name="Yoshida Y."/>
            <person name="Fujiwara M."/>
            <person name="Mori M."/>
            <person name="Tomita M."/>
            <person name="Arakawa K."/>
        </authorList>
    </citation>
    <scope>NUCLEOTIDE SEQUENCE [LARGE SCALE GENOMIC DNA]</scope>
</reference>
<name>A0A4Y2TY31_ARAVE</name>
<protein>
    <submittedName>
        <fullName evidence="2">Uncharacterized protein</fullName>
    </submittedName>
</protein>
<dbReference type="AlphaFoldDB" id="A0A4Y2TY31"/>
<proteinExistence type="predicted"/>
<feature type="compositionally biased region" description="Polar residues" evidence="1">
    <location>
        <begin position="41"/>
        <end position="54"/>
    </location>
</feature>